<evidence type="ECO:0000313" key="2">
    <source>
        <dbReference type="EMBL" id="CAB4699007.1"/>
    </source>
</evidence>
<sequence>MLLTSQQLPRETHRVGSSDQLRSAHPPLSRAAGRTRRLPLPFDLLAAQRYRFREGQLQQKATTPRLQSERVAVPRILGRRATRPSLSWHSAADVCSRRLPRWRWQASSTTWVHRIQPGPTPDNSATLHARSGRQIAWQVAAAAQTCRGRAPRRSPLRALRFRQVRTALASAFANQSWWPPETSPARSSRRAKTRER</sequence>
<gene>
    <name evidence="2" type="ORF">UFOPK2582_00847</name>
</gene>
<organism evidence="2">
    <name type="scientific">freshwater metagenome</name>
    <dbReference type="NCBI Taxonomy" id="449393"/>
    <lineage>
        <taxon>unclassified sequences</taxon>
        <taxon>metagenomes</taxon>
        <taxon>ecological metagenomes</taxon>
    </lineage>
</organism>
<feature type="compositionally biased region" description="Basic residues" evidence="1">
    <location>
        <begin position="187"/>
        <end position="196"/>
    </location>
</feature>
<feature type="region of interest" description="Disordered" evidence="1">
    <location>
        <begin position="172"/>
        <end position="196"/>
    </location>
</feature>
<protein>
    <submittedName>
        <fullName evidence="2">Unannotated protein</fullName>
    </submittedName>
</protein>
<dbReference type="EMBL" id="CAEZXS010000087">
    <property type="protein sequence ID" value="CAB4699007.1"/>
    <property type="molecule type" value="Genomic_DNA"/>
</dbReference>
<accession>A0A6J6PJY2</accession>
<proteinExistence type="predicted"/>
<evidence type="ECO:0000256" key="1">
    <source>
        <dbReference type="SAM" id="MobiDB-lite"/>
    </source>
</evidence>
<dbReference type="AlphaFoldDB" id="A0A6J6PJY2"/>
<name>A0A6J6PJY2_9ZZZZ</name>
<reference evidence="2" key="1">
    <citation type="submission" date="2020-05" db="EMBL/GenBank/DDBJ databases">
        <authorList>
            <person name="Chiriac C."/>
            <person name="Salcher M."/>
            <person name="Ghai R."/>
            <person name="Kavagutti S V."/>
        </authorList>
    </citation>
    <scope>NUCLEOTIDE SEQUENCE</scope>
</reference>
<feature type="region of interest" description="Disordered" evidence="1">
    <location>
        <begin position="1"/>
        <end position="33"/>
    </location>
</feature>